<name>C1A4J6_GEMAT</name>
<comment type="catalytic activity">
    <reaction evidence="9">
        <text>(S)-dihydroorotate + A = orotate + AH2</text>
        <dbReference type="Rhea" id="RHEA:18073"/>
        <dbReference type="ChEBI" id="CHEBI:13193"/>
        <dbReference type="ChEBI" id="CHEBI:17499"/>
        <dbReference type="ChEBI" id="CHEBI:30839"/>
        <dbReference type="ChEBI" id="CHEBI:30864"/>
    </reaction>
</comment>
<dbReference type="PANTHER" id="PTHR48109:SF1">
    <property type="entry name" value="DIHYDROOROTATE DEHYDROGENASE (FUMARATE)"/>
    <property type="match status" value="1"/>
</dbReference>
<feature type="binding site" evidence="9">
    <location>
        <position position="119"/>
    </location>
    <ligand>
        <name>FMN</name>
        <dbReference type="ChEBI" id="CHEBI:58210"/>
    </ligand>
</feature>
<dbReference type="InterPro" id="IPR012135">
    <property type="entry name" value="Dihydroorotate_DH_1_2"/>
</dbReference>
<dbReference type="InterPro" id="IPR013785">
    <property type="entry name" value="Aldolase_TIM"/>
</dbReference>
<dbReference type="GO" id="GO:0044205">
    <property type="term" value="P:'de novo' UMP biosynthetic process"/>
    <property type="evidence" value="ECO:0007669"/>
    <property type="project" value="UniProtKB-UniRule"/>
</dbReference>
<dbReference type="InterPro" id="IPR001295">
    <property type="entry name" value="Dihydroorotate_DH_CS"/>
</dbReference>
<keyword evidence="13" id="KW-1185">Reference proteome</keyword>
<evidence type="ECO:0000256" key="1">
    <source>
        <dbReference type="ARBA" id="ARBA00004496"/>
    </source>
</evidence>
<comment type="function">
    <text evidence="9">Catalyzes the conversion of dihydroorotate to orotate.</text>
</comment>
<dbReference type="EMBL" id="AP009153">
    <property type="protein sequence ID" value="BAH39021.1"/>
    <property type="molecule type" value="Genomic_DNA"/>
</dbReference>
<dbReference type="UniPathway" id="UPA00070"/>
<feature type="binding site" evidence="9">
    <location>
        <position position="147"/>
    </location>
    <ligand>
        <name>FMN</name>
        <dbReference type="ChEBI" id="CHEBI:58210"/>
    </ligand>
</feature>
<organism evidence="12 13">
    <name type="scientific">Gemmatimonas aurantiaca (strain DSM 14586 / JCM 11422 / NBRC 100505 / T-27)</name>
    <dbReference type="NCBI Taxonomy" id="379066"/>
    <lineage>
        <taxon>Bacteria</taxon>
        <taxon>Pseudomonadati</taxon>
        <taxon>Gemmatimonadota</taxon>
        <taxon>Gemmatimonadia</taxon>
        <taxon>Gemmatimonadales</taxon>
        <taxon>Gemmatimonadaceae</taxon>
        <taxon>Gemmatimonas</taxon>
    </lineage>
</organism>
<keyword evidence="4 9" id="KW-0963">Cytoplasm</keyword>
<dbReference type="EC" id="1.3.-.-" evidence="9"/>
<dbReference type="AlphaFoldDB" id="C1A4J6"/>
<feature type="region of interest" description="Disordered" evidence="10">
    <location>
        <begin position="1"/>
        <end position="20"/>
    </location>
</feature>
<dbReference type="GO" id="GO:0005737">
    <property type="term" value="C:cytoplasm"/>
    <property type="evidence" value="ECO:0007669"/>
    <property type="project" value="UniProtKB-SubCell"/>
</dbReference>
<keyword evidence="5 9" id="KW-0285">Flavoprotein</keyword>
<evidence type="ECO:0000256" key="10">
    <source>
        <dbReference type="SAM" id="MobiDB-lite"/>
    </source>
</evidence>
<dbReference type="PIRSF" id="PIRSF000164">
    <property type="entry name" value="DHO_oxidase"/>
    <property type="match status" value="1"/>
</dbReference>
<evidence type="ECO:0000256" key="8">
    <source>
        <dbReference type="ARBA" id="ARBA00023002"/>
    </source>
</evidence>
<dbReference type="HOGENOM" id="CLU_042042_0_0_0"/>
<protein>
    <recommendedName>
        <fullName evidence="9">Dihydroorotate dehydrogenase</fullName>
        <shortName evidence="9">DHOD</shortName>
        <shortName evidence="9">DHODase</shortName>
        <shortName evidence="9">DHOdehase</shortName>
        <ecNumber evidence="9">1.3.-.-</ecNumber>
    </recommendedName>
</protein>
<dbReference type="NCBIfam" id="NF005574">
    <property type="entry name" value="PRK07259.1"/>
    <property type="match status" value="1"/>
</dbReference>
<feature type="binding site" evidence="9">
    <location>
        <position position="147"/>
    </location>
    <ligand>
        <name>substrate</name>
    </ligand>
</feature>
<evidence type="ECO:0000256" key="6">
    <source>
        <dbReference type="ARBA" id="ARBA00022643"/>
    </source>
</evidence>
<feature type="binding site" evidence="9">
    <location>
        <begin position="287"/>
        <end position="288"/>
    </location>
    <ligand>
        <name>FMN</name>
        <dbReference type="ChEBI" id="CHEBI:58210"/>
    </ligand>
</feature>
<dbReference type="Gene3D" id="3.20.20.70">
    <property type="entry name" value="Aldolase class I"/>
    <property type="match status" value="1"/>
</dbReference>
<reference evidence="13" key="1">
    <citation type="submission" date="2006-03" db="EMBL/GenBank/DDBJ databases">
        <title>Complete genome sequence of Gemmatimonas aurantiaca T-27 that represents a novel phylum Gemmatimonadetes.</title>
        <authorList>
            <person name="Takasaki K."/>
            <person name="Ichikawa N."/>
            <person name="Miura H."/>
            <person name="Matsushita S."/>
            <person name="Watanabe Y."/>
            <person name="Oguchi A."/>
            <person name="Ankai A."/>
            <person name="Yashiro I."/>
            <person name="Takahashi M."/>
            <person name="Terui Y."/>
            <person name="Fukui S."/>
            <person name="Yokoyama H."/>
            <person name="Tanikawa S."/>
            <person name="Hanada S."/>
            <person name="Kamagata Y."/>
            <person name="Fujita N."/>
        </authorList>
    </citation>
    <scope>NUCLEOTIDE SEQUENCE [LARGE SCALE GENOMIC DNA]</scope>
    <source>
        <strain evidence="13">T-27 / DSM 14586 / JCM 11422 / NBRC 100505</strain>
    </source>
</reference>
<evidence type="ECO:0000313" key="13">
    <source>
        <dbReference type="Proteomes" id="UP000002209"/>
    </source>
</evidence>
<dbReference type="STRING" id="379066.GAU_1979"/>
<dbReference type="InterPro" id="IPR024920">
    <property type="entry name" value="Dihydroorotate_DH_1"/>
</dbReference>
<feature type="binding site" evidence="9">
    <location>
        <begin position="265"/>
        <end position="266"/>
    </location>
    <ligand>
        <name>FMN</name>
        <dbReference type="ChEBI" id="CHEBI:58210"/>
    </ligand>
</feature>
<evidence type="ECO:0000259" key="11">
    <source>
        <dbReference type="Pfam" id="PF01180"/>
    </source>
</evidence>
<evidence type="ECO:0000313" key="12">
    <source>
        <dbReference type="EMBL" id="BAH39021.1"/>
    </source>
</evidence>
<dbReference type="CDD" id="cd04740">
    <property type="entry name" value="DHOD_1B_like"/>
    <property type="match status" value="1"/>
</dbReference>
<sequence length="327" mass="33511">MSATPPDARSAAPLTSGGPKPGSVSVAGLAFRNPVVLASGTAGFGQELEDVLDLSAVGGISTKAVSVAPRPGNPALRVSEFAGGMMNAIGLANPGLESVRRDYLPWLPAHHPGTRVFVNVVGNSIEDFATVVRGLDDVPGVDAFELNVSCPNVKAGGLEFGADPQALHALVSAARGATKRPIFVKLSPTLGAAIADTARVAVDAGATGLTLVNTMPGTVIDTDRRRPKLSFGSGGVSGPALLPVGLLATWRVSRALPTVPLIGLGGISTGDDALQYLMAGASLVGVGTAALRDPRAPERIVRQLQRWCDREGVRDITTLIGTLQWPS</sequence>
<dbReference type="HAMAP" id="MF_00224">
    <property type="entry name" value="DHO_dh_type1"/>
    <property type="match status" value="1"/>
</dbReference>
<keyword evidence="6 9" id="KW-0288">FMN</keyword>
<feature type="binding site" evidence="9">
    <location>
        <position position="185"/>
    </location>
    <ligand>
        <name>FMN</name>
        <dbReference type="ChEBI" id="CHEBI:58210"/>
    </ligand>
</feature>
<dbReference type="KEGG" id="gau:GAU_1979"/>
<evidence type="ECO:0000256" key="3">
    <source>
        <dbReference type="ARBA" id="ARBA00008008"/>
    </source>
</evidence>
<dbReference type="Pfam" id="PF01180">
    <property type="entry name" value="DHO_dh"/>
    <property type="match status" value="1"/>
</dbReference>
<feature type="active site" description="Nucleophile" evidence="9">
    <location>
        <position position="150"/>
    </location>
</feature>
<evidence type="ECO:0000256" key="4">
    <source>
        <dbReference type="ARBA" id="ARBA00022490"/>
    </source>
</evidence>
<dbReference type="InterPro" id="IPR005720">
    <property type="entry name" value="Dihydroorotate_DH_cat"/>
</dbReference>
<dbReference type="InterPro" id="IPR033888">
    <property type="entry name" value="DHOD_1B"/>
</dbReference>
<feature type="binding site" evidence="9">
    <location>
        <begin position="213"/>
        <end position="214"/>
    </location>
    <ligand>
        <name>substrate</name>
    </ligand>
</feature>
<comment type="subcellular location">
    <subcellularLocation>
        <location evidence="1 9">Cytoplasm</location>
    </subcellularLocation>
</comment>
<dbReference type="InterPro" id="IPR050074">
    <property type="entry name" value="DHO_dehydrogenase"/>
</dbReference>
<feature type="binding site" evidence="9">
    <location>
        <position position="212"/>
    </location>
    <ligand>
        <name>FMN</name>
        <dbReference type="ChEBI" id="CHEBI:58210"/>
    </ligand>
</feature>
<accession>C1A4J6</accession>
<feature type="binding site" evidence="9">
    <location>
        <begin position="63"/>
        <end position="64"/>
    </location>
    <ligand>
        <name>FMN</name>
        <dbReference type="ChEBI" id="CHEBI:58210"/>
    </ligand>
</feature>
<evidence type="ECO:0000256" key="9">
    <source>
        <dbReference type="HAMAP-Rule" id="MF_00224"/>
    </source>
</evidence>
<gene>
    <name evidence="9 12" type="primary">pyrD</name>
    <name evidence="12" type="ordered locus">GAU_1979</name>
</gene>
<evidence type="ECO:0000256" key="7">
    <source>
        <dbReference type="ARBA" id="ARBA00022975"/>
    </source>
</evidence>
<keyword evidence="8 9" id="KW-0560">Oxidoreductase</keyword>
<evidence type="ECO:0000256" key="5">
    <source>
        <dbReference type="ARBA" id="ARBA00022630"/>
    </source>
</evidence>
<comment type="similarity">
    <text evidence="3 9">Belongs to the dihydroorotate dehydrogenase family. Type 1 subfamily.</text>
</comment>
<dbReference type="GO" id="GO:0004152">
    <property type="term" value="F:dihydroorotate dehydrogenase activity"/>
    <property type="evidence" value="ECO:0007669"/>
    <property type="project" value="UniProtKB-UniRule"/>
</dbReference>
<comment type="pathway">
    <text evidence="2 9">Pyrimidine metabolism; UMP biosynthesis via de novo pathway.</text>
</comment>
<feature type="binding site" evidence="9">
    <location>
        <position position="63"/>
    </location>
    <ligand>
        <name>substrate</name>
    </ligand>
</feature>
<dbReference type="NCBIfam" id="TIGR01037">
    <property type="entry name" value="pyrD_sub1_fam"/>
    <property type="match status" value="1"/>
</dbReference>
<keyword evidence="7 9" id="KW-0665">Pyrimidine biosynthesis</keyword>
<feature type="binding site" evidence="9">
    <location>
        <begin position="87"/>
        <end position="91"/>
    </location>
    <ligand>
        <name>substrate</name>
    </ligand>
</feature>
<feature type="binding site" evidence="9">
    <location>
        <position position="238"/>
    </location>
    <ligand>
        <name>FMN</name>
        <dbReference type="ChEBI" id="CHEBI:58210"/>
    </ligand>
</feature>
<dbReference type="PANTHER" id="PTHR48109">
    <property type="entry name" value="DIHYDROOROTATE DEHYDROGENASE (QUINONE), MITOCHONDRIAL-RELATED"/>
    <property type="match status" value="1"/>
</dbReference>
<feature type="domain" description="Dihydroorotate dehydrogenase catalytic" evidence="11">
    <location>
        <begin position="24"/>
        <end position="306"/>
    </location>
</feature>
<comment type="cofactor">
    <cofactor evidence="9">
        <name>FMN</name>
        <dbReference type="ChEBI" id="CHEBI:58210"/>
    </cofactor>
    <text evidence="9">Binds 1 FMN per subunit.</text>
</comment>
<dbReference type="Proteomes" id="UP000002209">
    <property type="component" value="Chromosome"/>
</dbReference>
<evidence type="ECO:0000256" key="2">
    <source>
        <dbReference type="ARBA" id="ARBA00004725"/>
    </source>
</evidence>
<feature type="binding site" evidence="9">
    <location>
        <position position="39"/>
    </location>
    <ligand>
        <name>FMN</name>
        <dbReference type="ChEBI" id="CHEBI:58210"/>
    </ligand>
</feature>
<dbReference type="GO" id="GO:0006207">
    <property type="term" value="P:'de novo' pyrimidine nucleobase biosynthetic process"/>
    <property type="evidence" value="ECO:0007669"/>
    <property type="project" value="InterPro"/>
</dbReference>
<dbReference type="PROSITE" id="PS00912">
    <property type="entry name" value="DHODEHASE_2"/>
    <property type="match status" value="1"/>
</dbReference>
<dbReference type="eggNOG" id="COG0167">
    <property type="taxonomic scope" value="Bacteria"/>
</dbReference>
<dbReference type="InterPro" id="IPR049622">
    <property type="entry name" value="Dihydroorotate_DH_I"/>
</dbReference>
<dbReference type="SUPFAM" id="SSF51395">
    <property type="entry name" value="FMN-linked oxidoreductases"/>
    <property type="match status" value="1"/>
</dbReference>
<proteinExistence type="inferred from homology"/>